<dbReference type="EMBL" id="CAJNNW010023117">
    <property type="protein sequence ID" value="CAE8670277.1"/>
    <property type="molecule type" value="Genomic_DNA"/>
</dbReference>
<feature type="transmembrane region" description="Helical" evidence="5">
    <location>
        <begin position="88"/>
        <end position="108"/>
    </location>
</feature>
<feature type="transmembrane region" description="Helical" evidence="5">
    <location>
        <begin position="183"/>
        <end position="203"/>
    </location>
</feature>
<dbReference type="GO" id="GO:0016020">
    <property type="term" value="C:membrane"/>
    <property type="evidence" value="ECO:0007669"/>
    <property type="project" value="UniProtKB-SubCell"/>
</dbReference>
<dbReference type="GO" id="GO:0016491">
    <property type="term" value="F:oxidoreductase activity"/>
    <property type="evidence" value="ECO:0007669"/>
    <property type="project" value="InterPro"/>
</dbReference>
<reference evidence="7" key="1">
    <citation type="submission" date="2021-02" db="EMBL/GenBank/DDBJ databases">
        <authorList>
            <person name="Dougan E. K."/>
            <person name="Rhodes N."/>
            <person name="Thang M."/>
            <person name="Chan C."/>
        </authorList>
    </citation>
    <scope>NUCLEOTIDE SEQUENCE</scope>
</reference>
<evidence type="ECO:0000256" key="2">
    <source>
        <dbReference type="ARBA" id="ARBA00022692"/>
    </source>
</evidence>
<dbReference type="AlphaFoldDB" id="A0A813JBW7"/>
<evidence type="ECO:0000313" key="7">
    <source>
        <dbReference type="EMBL" id="CAE8670277.1"/>
    </source>
</evidence>
<evidence type="ECO:0000256" key="5">
    <source>
        <dbReference type="SAM" id="Phobius"/>
    </source>
</evidence>
<sequence>ALLVDVVGLAWLNRVKASGFVPSWSWASKRRAYWSYVVFAVGLSCWLDRHFDINELLLHMKIFALVFPLGLLDFYFSDCVHVPMRAFAGAGLWCSSVLLRICALRAIVGDDLMFLVGDLSPMSLCREVLRFMVELPCIRMFSDLIFNPMHRLAHHRLVYSKSHKVHHEYTNKITSLVFYHGTYLDDFLMAVTTTFGAFLYVWLSSCVGCQMSANSNMVELLMAFNTLFSHPHDVRCASLIVPVPNALNFAAYHRVHHIHHGSNFGLTLPSDLVWDALLGCKTIWNPAPIDEQGEVGTSKIK</sequence>
<organism evidence="7 8">
    <name type="scientific">Polarella glacialis</name>
    <name type="common">Dinoflagellate</name>
    <dbReference type="NCBI Taxonomy" id="89957"/>
    <lineage>
        <taxon>Eukaryota</taxon>
        <taxon>Sar</taxon>
        <taxon>Alveolata</taxon>
        <taxon>Dinophyceae</taxon>
        <taxon>Suessiales</taxon>
        <taxon>Suessiaceae</taxon>
        <taxon>Polarella</taxon>
    </lineage>
</organism>
<feature type="non-terminal residue" evidence="7">
    <location>
        <position position="1"/>
    </location>
</feature>
<protein>
    <recommendedName>
        <fullName evidence="6">Fatty acid hydroxylase domain-containing protein</fullName>
    </recommendedName>
</protein>
<dbReference type="Pfam" id="PF04116">
    <property type="entry name" value="FA_hydroxylase"/>
    <property type="match status" value="1"/>
</dbReference>
<keyword evidence="3 5" id="KW-1133">Transmembrane helix</keyword>
<evidence type="ECO:0000256" key="1">
    <source>
        <dbReference type="ARBA" id="ARBA00004370"/>
    </source>
</evidence>
<evidence type="ECO:0000256" key="3">
    <source>
        <dbReference type="ARBA" id="ARBA00022989"/>
    </source>
</evidence>
<dbReference type="GO" id="GO:0008610">
    <property type="term" value="P:lipid biosynthetic process"/>
    <property type="evidence" value="ECO:0007669"/>
    <property type="project" value="InterPro"/>
</dbReference>
<dbReference type="InterPro" id="IPR050307">
    <property type="entry name" value="Sterol_Desaturase_Related"/>
</dbReference>
<dbReference type="Proteomes" id="UP000626109">
    <property type="component" value="Unassembled WGS sequence"/>
</dbReference>
<dbReference type="GO" id="GO:0005506">
    <property type="term" value="F:iron ion binding"/>
    <property type="evidence" value="ECO:0007669"/>
    <property type="project" value="InterPro"/>
</dbReference>
<gene>
    <name evidence="7" type="ORF">PGLA2088_LOCUS17414</name>
</gene>
<name>A0A813JBW7_POLGL</name>
<accession>A0A813JBW7</accession>
<feature type="domain" description="Fatty acid hydroxylase" evidence="6">
    <location>
        <begin position="140"/>
        <end position="279"/>
    </location>
</feature>
<dbReference type="PANTHER" id="PTHR11863">
    <property type="entry name" value="STEROL DESATURASE"/>
    <property type="match status" value="1"/>
</dbReference>
<comment type="caution">
    <text evidence="7">The sequence shown here is derived from an EMBL/GenBank/DDBJ whole genome shotgun (WGS) entry which is preliminary data.</text>
</comment>
<evidence type="ECO:0000259" key="6">
    <source>
        <dbReference type="Pfam" id="PF04116"/>
    </source>
</evidence>
<comment type="subcellular location">
    <subcellularLocation>
        <location evidence="1">Membrane</location>
    </subcellularLocation>
</comment>
<evidence type="ECO:0000313" key="8">
    <source>
        <dbReference type="Proteomes" id="UP000626109"/>
    </source>
</evidence>
<evidence type="ECO:0000256" key="4">
    <source>
        <dbReference type="ARBA" id="ARBA00023136"/>
    </source>
</evidence>
<keyword evidence="2 5" id="KW-0812">Transmembrane</keyword>
<feature type="transmembrane region" description="Helical" evidence="5">
    <location>
        <begin position="57"/>
        <end position="76"/>
    </location>
</feature>
<keyword evidence="4 5" id="KW-0472">Membrane</keyword>
<proteinExistence type="predicted"/>
<dbReference type="InterPro" id="IPR006694">
    <property type="entry name" value="Fatty_acid_hydroxylase"/>
</dbReference>